<keyword evidence="3 6" id="KW-1133">Transmembrane helix</keyword>
<evidence type="ECO:0000256" key="5">
    <source>
        <dbReference type="SAM" id="MobiDB-lite"/>
    </source>
</evidence>
<feature type="transmembrane region" description="Helical" evidence="6">
    <location>
        <begin position="160"/>
        <end position="181"/>
    </location>
</feature>
<dbReference type="VEuPathDB" id="GiardiaDB:GL50581_1344"/>
<reference evidence="9" key="1">
    <citation type="submission" date="2012-02" db="EMBL/GenBank/DDBJ databases">
        <title>Genome sequencing of Giardia lamblia Genotypes A2 and B isolates (DH and GS) and comparative analysis with the genomes of Genotypes A1 and E (WB and Pig).</title>
        <authorList>
            <person name="Adam R."/>
            <person name="Dahlstrom E."/>
            <person name="Martens C."/>
            <person name="Bruno D."/>
            <person name="Barbian K."/>
            <person name="Porcella S.F."/>
            <person name="Nash T."/>
        </authorList>
    </citation>
    <scope>NUCLEOTIDE SEQUENCE</scope>
    <source>
        <strain evidence="9">GS</strain>
    </source>
</reference>
<name>V6TQE5_GIAIN</name>
<feature type="transmembrane region" description="Helical" evidence="6">
    <location>
        <begin position="271"/>
        <end position="293"/>
    </location>
</feature>
<sequence>MTIENNKTRVMPLADRFLNVALSSGMLTTGSINTISKKLLYQSTGVGIDGAEELFVKPWFQTSSMFAGECMSLLAYYILQCARSKGSAGKLYKDPTNGVGYHRLLPRIMALALCDLCATTLTGVALVYCSASITQILRGFVMVFVLLFSYLFLKRKPTRWQVVGVVFSVIGLLFVGLSALLGDMESGSTLSMLLGIGLALSAQVISAIQFVLEEKFVKGKDLSPLILIGWEGVFGLFLTVGVAFPIAWAIPGDDHGSYENYLNSFYMLRNNVQLIALVLLNFISISFFNFFSITMSKKLSSTHRTLIDAMRTSIVWICMVIVYYCTYKSSNVYGEPLNVYSVFELLGFGFMILGTVTHNDVKGFGKRVVCYRESKPSGEEEKLNRNDSRVSSDDL</sequence>
<dbReference type="PANTHER" id="PTHR13146:SF0">
    <property type="entry name" value="SOLUTE CARRIER FAMILY 35 MEMBER F6"/>
    <property type="match status" value="1"/>
</dbReference>
<comment type="subcellular location">
    <subcellularLocation>
        <location evidence="1">Membrane</location>
        <topology evidence="1">Multi-pass membrane protein</topology>
    </subcellularLocation>
</comment>
<organism evidence="8 9">
    <name type="scientific">Giardia intestinalis</name>
    <name type="common">Giardia lamblia</name>
    <dbReference type="NCBI Taxonomy" id="5741"/>
    <lineage>
        <taxon>Eukaryota</taxon>
        <taxon>Metamonada</taxon>
        <taxon>Diplomonadida</taxon>
        <taxon>Hexamitidae</taxon>
        <taxon>Giardiinae</taxon>
        <taxon>Giardia</taxon>
    </lineage>
</organism>
<protein>
    <recommendedName>
        <fullName evidence="7">EamA domain-containing protein</fullName>
    </recommendedName>
</protein>
<evidence type="ECO:0000256" key="4">
    <source>
        <dbReference type="ARBA" id="ARBA00023136"/>
    </source>
</evidence>
<proteinExistence type="predicted"/>
<dbReference type="Proteomes" id="UP000018040">
    <property type="component" value="Unassembled WGS sequence"/>
</dbReference>
<dbReference type="AlphaFoldDB" id="V6TQE5"/>
<keyword evidence="2 6" id="KW-0812">Transmembrane</keyword>
<dbReference type="InterPro" id="IPR012404">
    <property type="entry name" value="UCP036436"/>
</dbReference>
<dbReference type="eggNOG" id="KOG3912">
    <property type="taxonomic scope" value="Eukaryota"/>
</dbReference>
<evidence type="ECO:0000259" key="7">
    <source>
        <dbReference type="Pfam" id="PF00892"/>
    </source>
</evidence>
<dbReference type="Gene3D" id="1.10.3730.20">
    <property type="match status" value="1"/>
</dbReference>
<dbReference type="GO" id="GO:0016020">
    <property type="term" value="C:membrane"/>
    <property type="evidence" value="ECO:0007669"/>
    <property type="project" value="UniProtKB-SubCell"/>
</dbReference>
<feature type="transmembrane region" description="Helical" evidence="6">
    <location>
        <begin position="193"/>
        <end position="212"/>
    </location>
</feature>
<evidence type="ECO:0000256" key="6">
    <source>
        <dbReference type="SAM" id="Phobius"/>
    </source>
</evidence>
<keyword evidence="4 6" id="KW-0472">Membrane</keyword>
<gene>
    <name evidence="8" type="ORF">GSB_9036</name>
</gene>
<dbReference type="Pfam" id="PF00892">
    <property type="entry name" value="EamA"/>
    <property type="match status" value="1"/>
</dbReference>
<feature type="transmembrane region" description="Helical" evidence="6">
    <location>
        <begin position="305"/>
        <end position="325"/>
    </location>
</feature>
<dbReference type="EMBL" id="AHHH01000142">
    <property type="protein sequence ID" value="ESU41178.1"/>
    <property type="molecule type" value="Genomic_DNA"/>
</dbReference>
<feature type="transmembrane region" description="Helical" evidence="6">
    <location>
        <begin position="337"/>
        <end position="357"/>
    </location>
</feature>
<evidence type="ECO:0000313" key="9">
    <source>
        <dbReference type="Proteomes" id="UP000018040"/>
    </source>
</evidence>
<dbReference type="InterPro" id="IPR000620">
    <property type="entry name" value="EamA_dom"/>
</dbReference>
<feature type="domain" description="EamA" evidence="7">
    <location>
        <begin position="108"/>
        <end position="175"/>
    </location>
</feature>
<evidence type="ECO:0000256" key="2">
    <source>
        <dbReference type="ARBA" id="ARBA00022692"/>
    </source>
</evidence>
<accession>V6TQE5</accession>
<dbReference type="InterPro" id="IPR037185">
    <property type="entry name" value="EmrE-like"/>
</dbReference>
<feature type="region of interest" description="Disordered" evidence="5">
    <location>
        <begin position="374"/>
        <end position="395"/>
    </location>
</feature>
<comment type="caution">
    <text evidence="8">The sequence shown here is derived from an EMBL/GenBank/DDBJ whole genome shotgun (WGS) entry which is preliminary data.</text>
</comment>
<dbReference type="VEuPathDB" id="GiardiaDB:QR46_3983"/>
<evidence type="ECO:0000256" key="1">
    <source>
        <dbReference type="ARBA" id="ARBA00004141"/>
    </source>
</evidence>
<feature type="transmembrane region" description="Helical" evidence="6">
    <location>
        <begin position="108"/>
        <end position="127"/>
    </location>
</feature>
<evidence type="ECO:0000256" key="3">
    <source>
        <dbReference type="ARBA" id="ARBA00022989"/>
    </source>
</evidence>
<dbReference type="PIRSF" id="PIRSF036436">
    <property type="entry name" value="UCP036436"/>
    <property type="match status" value="1"/>
</dbReference>
<dbReference type="PANTHER" id="PTHR13146">
    <property type="match status" value="1"/>
</dbReference>
<dbReference type="SUPFAM" id="SSF103481">
    <property type="entry name" value="Multidrug resistance efflux transporter EmrE"/>
    <property type="match status" value="1"/>
</dbReference>
<dbReference type="VEuPathDB" id="GiardiaDB:GL50803_009036"/>
<dbReference type="VEuPathDB" id="GiardiaDB:DHA2_9036"/>
<reference evidence="8 9" key="2">
    <citation type="journal article" date="2013" name="Genome Biol. Evol.">
        <title>Genome sequencing of Giardia lamblia genotypes A2 and B isolates (DH and GS) and comparative analysis with the genomes of genotypes A1 and E (WB and Pig).</title>
        <authorList>
            <person name="Adam R.D."/>
            <person name="Dahlstrom E.W."/>
            <person name="Martens C.A."/>
            <person name="Bruno D.P."/>
            <person name="Barbian K.D."/>
            <person name="Ricklefs S.M."/>
            <person name="Hernandez M.M."/>
            <person name="Narla N.P."/>
            <person name="Patel R.B."/>
            <person name="Porcella S.F."/>
            <person name="Nash T.E."/>
        </authorList>
    </citation>
    <scope>NUCLEOTIDE SEQUENCE [LARGE SCALE GENOMIC DNA]</scope>
    <source>
        <strain evidence="8 9">GS</strain>
    </source>
</reference>
<feature type="transmembrane region" description="Helical" evidence="6">
    <location>
        <begin position="224"/>
        <end position="251"/>
    </location>
</feature>
<evidence type="ECO:0000313" key="8">
    <source>
        <dbReference type="EMBL" id="ESU41178.1"/>
    </source>
</evidence>
<dbReference type="OrthoDB" id="29773at2759"/>
<feature type="transmembrane region" description="Helical" evidence="6">
    <location>
        <begin position="133"/>
        <end position="153"/>
    </location>
</feature>